<gene>
    <name evidence="2" type="ORF">D187_005704</name>
</gene>
<protein>
    <submittedName>
        <fullName evidence="2">Uncharacterized protein</fullName>
    </submittedName>
</protein>
<organism evidence="2 3">
    <name type="scientific">Cystobacter fuscus (strain ATCC 25194 / DSM 2262 / NBRC 100088 / M29)</name>
    <dbReference type="NCBI Taxonomy" id="1242864"/>
    <lineage>
        <taxon>Bacteria</taxon>
        <taxon>Pseudomonadati</taxon>
        <taxon>Myxococcota</taxon>
        <taxon>Myxococcia</taxon>
        <taxon>Myxococcales</taxon>
        <taxon>Cystobacterineae</taxon>
        <taxon>Archangiaceae</taxon>
        <taxon>Cystobacter</taxon>
    </lineage>
</organism>
<evidence type="ECO:0000313" key="2">
    <source>
        <dbReference type="EMBL" id="EPX63298.1"/>
    </source>
</evidence>
<reference evidence="2" key="1">
    <citation type="submission" date="2013-05" db="EMBL/GenBank/DDBJ databases">
        <title>Genome assembly of Cystobacter fuscus DSM 2262.</title>
        <authorList>
            <person name="Sharma G."/>
            <person name="Khatri I."/>
            <person name="Kaur C."/>
            <person name="Mayilraj S."/>
            <person name="Subramanian S."/>
        </authorList>
    </citation>
    <scope>NUCLEOTIDE SEQUENCE [LARGE SCALE GENOMIC DNA]</scope>
    <source>
        <strain evidence="2">DSM 2262</strain>
    </source>
</reference>
<evidence type="ECO:0000313" key="3">
    <source>
        <dbReference type="Proteomes" id="UP000011682"/>
    </source>
</evidence>
<proteinExistence type="predicted"/>
<comment type="caution">
    <text evidence="2">The sequence shown here is derived from an EMBL/GenBank/DDBJ whole genome shotgun (WGS) entry which is preliminary data.</text>
</comment>
<sequence>MESNHSPFGDTRACGASPAGQLPQGRGARFFLTDDFRSSGVSAPKGRRPGR</sequence>
<accession>S9R327</accession>
<evidence type="ECO:0000256" key="1">
    <source>
        <dbReference type="SAM" id="MobiDB-lite"/>
    </source>
</evidence>
<keyword evidence="3" id="KW-1185">Reference proteome</keyword>
<feature type="region of interest" description="Disordered" evidence="1">
    <location>
        <begin position="1"/>
        <end position="28"/>
    </location>
</feature>
<name>S9R327_CYSF2</name>
<dbReference type="EMBL" id="ANAH02000005">
    <property type="protein sequence ID" value="EPX63298.1"/>
    <property type="molecule type" value="Genomic_DNA"/>
</dbReference>
<dbReference type="Proteomes" id="UP000011682">
    <property type="component" value="Unassembled WGS sequence"/>
</dbReference>
<dbReference type="AlphaFoldDB" id="S9R327"/>